<accession>A0A1Q2KX55</accession>
<dbReference type="EMBL" id="CP019640">
    <property type="protein sequence ID" value="AQQ52706.1"/>
    <property type="molecule type" value="Genomic_DNA"/>
</dbReference>
<protein>
    <recommendedName>
        <fullName evidence="3">Excalibur calcium-binding domain-containing protein</fullName>
    </recommendedName>
</protein>
<evidence type="ECO:0000256" key="1">
    <source>
        <dbReference type="SAM" id="MobiDB-lite"/>
    </source>
</evidence>
<feature type="region of interest" description="Disordered" evidence="1">
    <location>
        <begin position="52"/>
        <end position="96"/>
    </location>
</feature>
<feature type="transmembrane region" description="Helical" evidence="2">
    <location>
        <begin position="21"/>
        <end position="45"/>
    </location>
</feature>
<feature type="compositionally biased region" description="Basic and acidic residues" evidence="1">
    <location>
        <begin position="222"/>
        <end position="236"/>
    </location>
</feature>
<evidence type="ECO:0000313" key="5">
    <source>
        <dbReference type="Proteomes" id="UP000188184"/>
    </source>
</evidence>
<sequence length="236" mass="26154">MNKNDKGNEKDKNGSDKKNGCFGCIGCLGIIFLILLIFSACGAFTTEEEPEEEIETVAIEEEDSIEEAFEPEEEVMEEPVEEEPNPTVTTDSDRDCGYFATSEDLIAFWNENDYAADNDPHDLDVDEDGLPCEVTQDDYDRFLENKAAQTVEEPEVDEDKVTEEPGAVEEPEVVEEPIEEEPEVVEEPVEPEPEPTPSISYDNCTEVREAGADPIYAGDPGFGEHLDRDGDGVACE</sequence>
<reference evidence="4 5" key="1">
    <citation type="submission" date="2017-02" db="EMBL/GenBank/DDBJ databases">
        <title>The complete genomic sequence of a novel cold adapted crude oil-degrading bacterium Planococcus qaidamina Y42.</title>
        <authorList>
            <person name="Yang R."/>
        </authorList>
    </citation>
    <scope>NUCLEOTIDE SEQUENCE [LARGE SCALE GENOMIC DNA]</scope>
    <source>
        <strain evidence="4 5">Y42</strain>
    </source>
</reference>
<dbReference type="RefSeq" id="WP_232336799.1">
    <property type="nucleotide sequence ID" value="NZ_CP019640.1"/>
</dbReference>
<organism evidence="4 5">
    <name type="scientific">Planococcus lenghuensis</name>
    <dbReference type="NCBI Taxonomy" id="2213202"/>
    <lineage>
        <taxon>Bacteria</taxon>
        <taxon>Bacillati</taxon>
        <taxon>Bacillota</taxon>
        <taxon>Bacilli</taxon>
        <taxon>Bacillales</taxon>
        <taxon>Caryophanaceae</taxon>
        <taxon>Planococcus</taxon>
    </lineage>
</organism>
<feature type="domain" description="Excalibur calcium-binding" evidence="3">
    <location>
        <begin position="200"/>
        <end position="236"/>
    </location>
</feature>
<dbReference type="AlphaFoldDB" id="A0A1Q2KX55"/>
<keyword evidence="2" id="KW-1133">Transmembrane helix</keyword>
<evidence type="ECO:0000259" key="3">
    <source>
        <dbReference type="SMART" id="SM00894"/>
    </source>
</evidence>
<keyword evidence="2" id="KW-0812">Transmembrane</keyword>
<name>A0A1Q2KX55_9BACL</name>
<dbReference type="Pfam" id="PF05901">
    <property type="entry name" value="Excalibur"/>
    <property type="match status" value="1"/>
</dbReference>
<feature type="region of interest" description="Disordered" evidence="1">
    <location>
        <begin position="146"/>
        <end position="236"/>
    </location>
</feature>
<keyword evidence="5" id="KW-1185">Reference proteome</keyword>
<evidence type="ECO:0000256" key="2">
    <source>
        <dbReference type="SAM" id="Phobius"/>
    </source>
</evidence>
<feature type="compositionally biased region" description="Acidic residues" evidence="1">
    <location>
        <begin position="152"/>
        <end position="193"/>
    </location>
</feature>
<dbReference type="Proteomes" id="UP000188184">
    <property type="component" value="Chromosome"/>
</dbReference>
<evidence type="ECO:0000313" key="4">
    <source>
        <dbReference type="EMBL" id="AQQ52706.1"/>
    </source>
</evidence>
<feature type="compositionally biased region" description="Acidic residues" evidence="1">
    <location>
        <begin position="52"/>
        <end position="84"/>
    </location>
</feature>
<keyword evidence="2" id="KW-0472">Membrane</keyword>
<dbReference type="SMART" id="SM00894">
    <property type="entry name" value="Excalibur"/>
    <property type="match status" value="1"/>
</dbReference>
<gene>
    <name evidence="4" type="ORF">B0X71_06065</name>
</gene>
<dbReference type="InterPro" id="IPR008613">
    <property type="entry name" value="Excalibur_Ca-bd_domain"/>
</dbReference>
<dbReference type="KEGG" id="pmar:B0X71_06065"/>
<proteinExistence type="predicted"/>